<dbReference type="PANTHER" id="PTHR30419:SF8">
    <property type="entry name" value="NITROGEN ASSIMILATION TRANSCRIPTIONAL ACTIVATOR-RELATED"/>
    <property type="match status" value="1"/>
</dbReference>
<dbReference type="InterPro" id="IPR050950">
    <property type="entry name" value="HTH-type_LysR_regulators"/>
</dbReference>
<evidence type="ECO:0000256" key="1">
    <source>
        <dbReference type="ARBA" id="ARBA00009437"/>
    </source>
</evidence>
<organism evidence="6 7">
    <name type="scientific">Lentibacillus juripiscarius</name>
    <dbReference type="NCBI Taxonomy" id="257446"/>
    <lineage>
        <taxon>Bacteria</taxon>
        <taxon>Bacillati</taxon>
        <taxon>Bacillota</taxon>
        <taxon>Bacilli</taxon>
        <taxon>Bacillales</taxon>
        <taxon>Bacillaceae</taxon>
        <taxon>Lentibacillus</taxon>
    </lineage>
</organism>
<feature type="domain" description="HTH lysR-type" evidence="5">
    <location>
        <begin position="1"/>
        <end position="58"/>
    </location>
</feature>
<comment type="caution">
    <text evidence="6">The sequence shown here is derived from an EMBL/GenBank/DDBJ whole genome shotgun (WGS) entry which is preliminary data.</text>
</comment>
<comment type="similarity">
    <text evidence="1">Belongs to the LysR transcriptional regulatory family.</text>
</comment>
<protein>
    <submittedName>
        <fullName evidence="6">LysR family transcriptional regulator</fullName>
    </submittedName>
</protein>
<dbReference type="InterPro" id="IPR000847">
    <property type="entry name" value="LysR_HTH_N"/>
</dbReference>
<evidence type="ECO:0000256" key="3">
    <source>
        <dbReference type="ARBA" id="ARBA00023125"/>
    </source>
</evidence>
<dbReference type="EMBL" id="JBHUNA010000003">
    <property type="protein sequence ID" value="MFD2759739.1"/>
    <property type="molecule type" value="Genomic_DNA"/>
</dbReference>
<dbReference type="Proteomes" id="UP001597502">
    <property type="component" value="Unassembled WGS sequence"/>
</dbReference>
<evidence type="ECO:0000313" key="6">
    <source>
        <dbReference type="EMBL" id="MFD2759739.1"/>
    </source>
</evidence>
<keyword evidence="7" id="KW-1185">Reference proteome</keyword>
<proteinExistence type="inferred from homology"/>
<dbReference type="RefSeq" id="WP_382390508.1">
    <property type="nucleotide sequence ID" value="NZ_JBHUNA010000003.1"/>
</dbReference>
<dbReference type="SUPFAM" id="SSF53850">
    <property type="entry name" value="Periplasmic binding protein-like II"/>
    <property type="match status" value="1"/>
</dbReference>
<evidence type="ECO:0000259" key="5">
    <source>
        <dbReference type="PROSITE" id="PS50931"/>
    </source>
</evidence>
<evidence type="ECO:0000256" key="2">
    <source>
        <dbReference type="ARBA" id="ARBA00023015"/>
    </source>
</evidence>
<dbReference type="Gene3D" id="3.40.190.290">
    <property type="match status" value="1"/>
</dbReference>
<dbReference type="InterPro" id="IPR036390">
    <property type="entry name" value="WH_DNA-bd_sf"/>
</dbReference>
<name>A0ABW5V558_9BACI</name>
<dbReference type="InterPro" id="IPR005119">
    <property type="entry name" value="LysR_subst-bd"/>
</dbReference>
<gene>
    <name evidence="6" type="ORF">ACFSUO_01890</name>
</gene>
<dbReference type="PROSITE" id="PS50931">
    <property type="entry name" value="HTH_LYSR"/>
    <property type="match status" value="1"/>
</dbReference>
<keyword evidence="4" id="KW-0804">Transcription</keyword>
<reference evidence="7" key="1">
    <citation type="journal article" date="2019" name="Int. J. Syst. Evol. Microbiol.">
        <title>The Global Catalogue of Microorganisms (GCM) 10K type strain sequencing project: providing services to taxonomists for standard genome sequencing and annotation.</title>
        <authorList>
            <consortium name="The Broad Institute Genomics Platform"/>
            <consortium name="The Broad Institute Genome Sequencing Center for Infectious Disease"/>
            <person name="Wu L."/>
            <person name="Ma J."/>
        </authorList>
    </citation>
    <scope>NUCLEOTIDE SEQUENCE [LARGE SCALE GENOMIC DNA]</scope>
    <source>
        <strain evidence="7">TISTR 1535</strain>
    </source>
</reference>
<dbReference type="PANTHER" id="PTHR30419">
    <property type="entry name" value="HTH-TYPE TRANSCRIPTIONAL REGULATOR YBHD"/>
    <property type="match status" value="1"/>
</dbReference>
<dbReference type="Pfam" id="PF03466">
    <property type="entry name" value="LysR_substrate"/>
    <property type="match status" value="1"/>
</dbReference>
<evidence type="ECO:0000256" key="4">
    <source>
        <dbReference type="ARBA" id="ARBA00023163"/>
    </source>
</evidence>
<dbReference type="PRINTS" id="PR00039">
    <property type="entry name" value="HTHLYSR"/>
</dbReference>
<accession>A0ABW5V558</accession>
<dbReference type="Gene3D" id="1.10.10.10">
    <property type="entry name" value="Winged helix-like DNA-binding domain superfamily/Winged helix DNA-binding domain"/>
    <property type="match status" value="1"/>
</dbReference>
<keyword evidence="2" id="KW-0805">Transcription regulation</keyword>
<dbReference type="InterPro" id="IPR036388">
    <property type="entry name" value="WH-like_DNA-bd_sf"/>
</dbReference>
<sequence>MDIRQLRYFIAIANAKSYSIAAKSLFVTQPALSWTIQKLESDLNTKLFYNVDYGIELTENGKFLYEHGKSIVKDIDDLTRLIREHEHNMEGSLKIGLTVLFSIRYMKTISEFISSHSNFEITLIQKGSKRIQEMVSTGELDLGLVSFPIYYDNLEVEPCAKQFPSYDVSVVVSNENPLSTRSNLKLEDLKSEKFSILSGDFILGNILYHRCKEIGFEPSVVFKNENWEVLLENIAVTNNVTILPTELAKVAKFKDVKWIKLKDKIGQIDIGFVKRKHEKLSHLNVQFCQAIKQGIQAQQ</sequence>
<dbReference type="SUPFAM" id="SSF46785">
    <property type="entry name" value="Winged helix' DNA-binding domain"/>
    <property type="match status" value="1"/>
</dbReference>
<dbReference type="Pfam" id="PF00126">
    <property type="entry name" value="HTH_1"/>
    <property type="match status" value="1"/>
</dbReference>
<keyword evidence="3" id="KW-0238">DNA-binding</keyword>
<evidence type="ECO:0000313" key="7">
    <source>
        <dbReference type="Proteomes" id="UP001597502"/>
    </source>
</evidence>